<gene>
    <name evidence="2" type="ORF">SAMN05216552_1007139</name>
</gene>
<keyword evidence="3" id="KW-1185">Reference proteome</keyword>
<evidence type="ECO:0000313" key="2">
    <source>
        <dbReference type="EMBL" id="SFU68602.1"/>
    </source>
</evidence>
<proteinExistence type="predicted"/>
<name>A0A1I7I6N7_9BURK</name>
<dbReference type="OrthoDB" id="8548265at2"/>
<dbReference type="Proteomes" id="UP000199391">
    <property type="component" value="Unassembled WGS sequence"/>
</dbReference>
<feature type="region of interest" description="Disordered" evidence="1">
    <location>
        <begin position="47"/>
        <end position="66"/>
    </location>
</feature>
<feature type="compositionally biased region" description="Polar residues" evidence="1">
    <location>
        <begin position="54"/>
        <end position="66"/>
    </location>
</feature>
<evidence type="ECO:0000313" key="3">
    <source>
        <dbReference type="Proteomes" id="UP000199391"/>
    </source>
</evidence>
<dbReference type="Pfam" id="PF14070">
    <property type="entry name" value="YjfB_motility"/>
    <property type="match status" value="1"/>
</dbReference>
<sequence>MDVTGIARLSTTIADTGTKQDVAVAVQKKAQDIQASSASALIEAIPPVPKASNLPPNLGNTINTTA</sequence>
<evidence type="ECO:0000256" key="1">
    <source>
        <dbReference type="SAM" id="MobiDB-lite"/>
    </source>
</evidence>
<organism evidence="2 3">
    <name type="scientific">Pseudoduganella namucuonensis</name>
    <dbReference type="NCBI Taxonomy" id="1035707"/>
    <lineage>
        <taxon>Bacteria</taxon>
        <taxon>Pseudomonadati</taxon>
        <taxon>Pseudomonadota</taxon>
        <taxon>Betaproteobacteria</taxon>
        <taxon>Burkholderiales</taxon>
        <taxon>Oxalobacteraceae</taxon>
        <taxon>Telluria group</taxon>
        <taxon>Pseudoduganella</taxon>
    </lineage>
</organism>
<accession>A0A1I7I6N7</accession>
<dbReference type="EMBL" id="FPBO01000007">
    <property type="protein sequence ID" value="SFU68602.1"/>
    <property type="molecule type" value="Genomic_DNA"/>
</dbReference>
<dbReference type="STRING" id="1035707.SAMN05216552_1007139"/>
<dbReference type="InterPro" id="IPR025906">
    <property type="entry name" value="YjfB_motility"/>
</dbReference>
<reference evidence="3" key="1">
    <citation type="submission" date="2016-10" db="EMBL/GenBank/DDBJ databases">
        <authorList>
            <person name="Varghese N."/>
            <person name="Submissions S."/>
        </authorList>
    </citation>
    <scope>NUCLEOTIDE SEQUENCE [LARGE SCALE GENOMIC DNA]</scope>
    <source>
        <strain evidence="3">CGMCC 1.11014</strain>
    </source>
</reference>
<dbReference type="AlphaFoldDB" id="A0A1I7I6N7"/>
<protein>
    <submittedName>
        <fullName evidence="2">Putative motility protein</fullName>
    </submittedName>
</protein>